<evidence type="ECO:0000259" key="8">
    <source>
        <dbReference type="PROSITE" id="PS50048"/>
    </source>
</evidence>
<feature type="region of interest" description="Disordered" evidence="7">
    <location>
        <begin position="742"/>
        <end position="920"/>
    </location>
</feature>
<evidence type="ECO:0000256" key="4">
    <source>
        <dbReference type="ARBA" id="ARBA00023125"/>
    </source>
</evidence>
<feature type="compositionally biased region" description="Polar residues" evidence="7">
    <location>
        <begin position="767"/>
        <end position="776"/>
    </location>
</feature>
<dbReference type="PANTHER" id="PTHR47338:SF5">
    <property type="entry name" value="ZN(II)2CYS6 TRANSCRIPTION FACTOR (EUROFUNG)"/>
    <property type="match status" value="1"/>
</dbReference>
<dbReference type="GO" id="GO:0006351">
    <property type="term" value="P:DNA-templated transcription"/>
    <property type="evidence" value="ECO:0007669"/>
    <property type="project" value="InterPro"/>
</dbReference>
<dbReference type="GO" id="GO:0005634">
    <property type="term" value="C:nucleus"/>
    <property type="evidence" value="ECO:0007669"/>
    <property type="project" value="UniProtKB-SubCell"/>
</dbReference>
<dbReference type="CDD" id="cd00067">
    <property type="entry name" value="GAL4"/>
    <property type="match status" value="1"/>
</dbReference>
<feature type="compositionally biased region" description="Low complexity" evidence="7">
    <location>
        <begin position="141"/>
        <end position="155"/>
    </location>
</feature>
<evidence type="ECO:0000313" key="9">
    <source>
        <dbReference type="EMBL" id="OXV07609.1"/>
    </source>
</evidence>
<protein>
    <recommendedName>
        <fullName evidence="8">Zn(2)-C6 fungal-type domain-containing protein</fullName>
    </recommendedName>
</protein>
<keyword evidence="3" id="KW-0805">Transcription regulation</keyword>
<evidence type="ECO:0000256" key="6">
    <source>
        <dbReference type="ARBA" id="ARBA00023242"/>
    </source>
</evidence>
<feature type="region of interest" description="Disordered" evidence="7">
    <location>
        <begin position="136"/>
        <end position="181"/>
    </location>
</feature>
<dbReference type="CDD" id="cd12148">
    <property type="entry name" value="fungal_TF_MHR"/>
    <property type="match status" value="1"/>
</dbReference>
<keyword evidence="10" id="KW-1185">Reference proteome</keyword>
<dbReference type="AlphaFoldDB" id="A0A232LTZ6"/>
<dbReference type="Pfam" id="PF00172">
    <property type="entry name" value="Zn_clus"/>
    <property type="match status" value="1"/>
</dbReference>
<feature type="compositionally biased region" description="Polar residues" evidence="7">
    <location>
        <begin position="880"/>
        <end position="890"/>
    </location>
</feature>
<keyword evidence="2" id="KW-0479">Metal-binding</keyword>
<feature type="domain" description="Zn(2)-C6 fungal-type" evidence="8">
    <location>
        <begin position="6"/>
        <end position="38"/>
    </location>
</feature>
<dbReference type="Pfam" id="PF04082">
    <property type="entry name" value="Fungal_trans"/>
    <property type="match status" value="1"/>
</dbReference>
<feature type="compositionally biased region" description="Pro residues" evidence="7">
    <location>
        <begin position="156"/>
        <end position="169"/>
    </location>
</feature>
<feature type="region of interest" description="Disordered" evidence="7">
    <location>
        <begin position="48"/>
        <end position="86"/>
    </location>
</feature>
<dbReference type="SUPFAM" id="SSF81995">
    <property type="entry name" value="beta-sandwich domain of Sec23/24"/>
    <property type="match status" value="1"/>
</dbReference>
<dbReference type="PROSITE" id="PS00463">
    <property type="entry name" value="ZN2_CY6_FUNGAL_1"/>
    <property type="match status" value="1"/>
</dbReference>
<feature type="compositionally biased region" description="Low complexity" evidence="7">
    <location>
        <begin position="635"/>
        <end position="645"/>
    </location>
</feature>
<accession>A0A232LTZ6</accession>
<dbReference type="SMART" id="SM00066">
    <property type="entry name" value="GAL4"/>
    <property type="match status" value="1"/>
</dbReference>
<feature type="region of interest" description="Disordered" evidence="7">
    <location>
        <begin position="635"/>
        <end position="654"/>
    </location>
</feature>
<evidence type="ECO:0000256" key="7">
    <source>
        <dbReference type="SAM" id="MobiDB-lite"/>
    </source>
</evidence>
<dbReference type="OrthoDB" id="5370478at2759"/>
<reference evidence="9 10" key="1">
    <citation type="journal article" date="2015" name="Environ. Microbiol.">
        <title>Metagenome sequence of Elaphomyces granulatus from sporocarp tissue reveals Ascomycota ectomycorrhizal fingerprints of genome expansion and a Proteobacteria-rich microbiome.</title>
        <authorList>
            <person name="Quandt C.A."/>
            <person name="Kohler A."/>
            <person name="Hesse C.N."/>
            <person name="Sharpton T.J."/>
            <person name="Martin F."/>
            <person name="Spatafora J.W."/>
        </authorList>
    </citation>
    <scope>NUCLEOTIDE SEQUENCE [LARGE SCALE GENOMIC DNA]</scope>
    <source>
        <strain evidence="9 10">OSC145934</strain>
    </source>
</reference>
<feature type="compositionally biased region" description="Basic and acidic residues" evidence="7">
    <location>
        <begin position="815"/>
        <end position="827"/>
    </location>
</feature>
<dbReference type="SUPFAM" id="SSF57701">
    <property type="entry name" value="Zn2/Cys6 DNA-binding domain"/>
    <property type="match status" value="1"/>
</dbReference>
<comment type="caution">
    <text evidence="9">The sequence shown here is derived from an EMBL/GenBank/DDBJ whole genome shotgun (WGS) entry which is preliminary data.</text>
</comment>
<feature type="compositionally biased region" description="Basic and acidic residues" evidence="7">
    <location>
        <begin position="305"/>
        <end position="322"/>
    </location>
</feature>
<evidence type="ECO:0000256" key="1">
    <source>
        <dbReference type="ARBA" id="ARBA00004123"/>
    </source>
</evidence>
<proteinExistence type="predicted"/>
<feature type="compositionally biased region" description="Pro residues" evidence="7">
    <location>
        <begin position="908"/>
        <end position="918"/>
    </location>
</feature>
<dbReference type="InterPro" id="IPR001138">
    <property type="entry name" value="Zn2Cys6_DnaBD"/>
</dbReference>
<evidence type="ECO:0000256" key="2">
    <source>
        <dbReference type="ARBA" id="ARBA00022723"/>
    </source>
</evidence>
<keyword evidence="6" id="KW-0539">Nucleus</keyword>
<dbReference type="PROSITE" id="PS50048">
    <property type="entry name" value="ZN2_CY6_FUNGAL_2"/>
    <property type="match status" value="1"/>
</dbReference>
<dbReference type="EMBL" id="NPHW01004697">
    <property type="protein sequence ID" value="OXV07609.1"/>
    <property type="molecule type" value="Genomic_DNA"/>
</dbReference>
<comment type="subcellular location">
    <subcellularLocation>
        <location evidence="1">Nucleus</location>
    </subcellularLocation>
</comment>
<sequence>MRSSIACTRCRRSKIKCVNSGIDSTCRACASSGRECLYPTPALGVSGGATKRDITSTTDGDDRNGEWDSPKRPRSRKTVGGTGAGVKDATKANIDLLDSSILTAKVWETLLDLFQSHFATILPFLNPTTFLSQIRQLSASQQQQQQQQQQHQQQPPQQPQPQQDGPPPSGGEHSQSPAPKPEPSQLILLGVLALTARFYPPLVVFHSPASPGVASSNPLVASEFYASALRSRLIGTDGSGLTVPDLTRVQALLMLAWHEWGMCRGRNAWMYAGTAIRLAQSMGLPFELENEMATRDSPRTSIWRPEPDHHGLARRREPREQTSDEVIAQETKRRTFWACFIIDRCLSSGKYRPRMVKVRDLDIQLPSDNAFAFGERVRTSRLRDSYVRRLQSFDAQGQIPSLRQSIGFEEKLRPNGSGDPKSPWSPVAQRKDSADEVDRWEVGAEESVLSRVIRILKIWGRIAKWACAGSRRNEEFAPWQSESRFSQLRGMLAEFQDSLPRNQQYSQRNTDTHIMYKHTLASYTAMHMIYFLSVIVLHRVYMPFLPFRCTDHVGPLDEPLLRDKYSLPDGFWRDSARELFRAARQMMDLAITCQERGVLVETPLVGFAIYHATFVGVYATHFGHMDQDDYLSSSKSSAGDLGSAGPLPGQGPAQTRKSLEILRDMKQRLTMAVGWYRTIHRLHNYYSKVKRDFRRNSRRLDLISPADGMEAHPNGIRSVREGGTGMDELKLLEKLFQDFGHTEDQLPDLDDDGTGSFVPVNDRGVGTSDTGSNAVRSESGEGGDGPMDGAAGARRESWVPVNSPMHGLPLPSGPDGERARSELDRRPSLPLPPTSRAPYGLPSLQHHAHAAIPPPPTTKPTHTTSPNLPSLTSPGAFASPPTSQPSSQYLCNPPTRLQPINAWMASPQPQPPPPPPPYSQSLPPINPTAQHGFATMLPPPGVAGYTSTPASMTFEGADSHLYSTSLGGDDVIAFVDGGSCNQWSTMTNSEVGHPTGWLSTVWNDYTQ</sequence>
<dbReference type="Gene3D" id="4.10.240.10">
    <property type="entry name" value="Zn(2)-C6 fungal-type DNA-binding domain"/>
    <property type="match status" value="1"/>
</dbReference>
<evidence type="ECO:0000256" key="3">
    <source>
        <dbReference type="ARBA" id="ARBA00023015"/>
    </source>
</evidence>
<feature type="region of interest" description="Disordered" evidence="7">
    <location>
        <begin position="297"/>
        <end position="325"/>
    </location>
</feature>
<evidence type="ECO:0000313" key="10">
    <source>
        <dbReference type="Proteomes" id="UP000243515"/>
    </source>
</evidence>
<name>A0A232LTZ6_9EURO</name>
<dbReference type="Proteomes" id="UP000243515">
    <property type="component" value="Unassembled WGS sequence"/>
</dbReference>
<dbReference type="GO" id="GO:0003677">
    <property type="term" value="F:DNA binding"/>
    <property type="evidence" value="ECO:0007669"/>
    <property type="project" value="UniProtKB-KW"/>
</dbReference>
<feature type="compositionally biased region" description="Basic and acidic residues" evidence="7">
    <location>
        <begin position="50"/>
        <end position="71"/>
    </location>
</feature>
<dbReference type="InterPro" id="IPR007219">
    <property type="entry name" value="XnlR_reg_dom"/>
</dbReference>
<dbReference type="GO" id="GO:0008270">
    <property type="term" value="F:zinc ion binding"/>
    <property type="evidence" value="ECO:0007669"/>
    <property type="project" value="InterPro"/>
</dbReference>
<dbReference type="GO" id="GO:0000981">
    <property type="term" value="F:DNA-binding transcription factor activity, RNA polymerase II-specific"/>
    <property type="evidence" value="ECO:0007669"/>
    <property type="project" value="InterPro"/>
</dbReference>
<keyword evidence="4" id="KW-0238">DNA-binding</keyword>
<gene>
    <name evidence="9" type="ORF">Egran_04626</name>
</gene>
<evidence type="ECO:0000256" key="5">
    <source>
        <dbReference type="ARBA" id="ARBA00023163"/>
    </source>
</evidence>
<dbReference type="PANTHER" id="PTHR47338">
    <property type="entry name" value="ZN(II)2CYS6 TRANSCRIPTION FACTOR (EUROFUNG)-RELATED"/>
    <property type="match status" value="1"/>
</dbReference>
<feature type="region of interest" description="Disordered" evidence="7">
    <location>
        <begin position="410"/>
        <end position="432"/>
    </location>
</feature>
<keyword evidence="5" id="KW-0804">Transcription</keyword>
<organism evidence="9 10">
    <name type="scientific">Elaphomyces granulatus</name>
    <dbReference type="NCBI Taxonomy" id="519963"/>
    <lineage>
        <taxon>Eukaryota</taxon>
        <taxon>Fungi</taxon>
        <taxon>Dikarya</taxon>
        <taxon>Ascomycota</taxon>
        <taxon>Pezizomycotina</taxon>
        <taxon>Eurotiomycetes</taxon>
        <taxon>Eurotiomycetidae</taxon>
        <taxon>Eurotiales</taxon>
        <taxon>Elaphomycetaceae</taxon>
        <taxon>Elaphomyces</taxon>
    </lineage>
</organism>
<dbReference type="InterPro" id="IPR036864">
    <property type="entry name" value="Zn2-C6_fun-type_DNA-bd_sf"/>
</dbReference>
<dbReference type="InterPro" id="IPR050815">
    <property type="entry name" value="TF_fung"/>
</dbReference>
<dbReference type="SMART" id="SM00906">
    <property type="entry name" value="Fungal_trans"/>
    <property type="match status" value="1"/>
</dbReference>